<gene>
    <name evidence="1" type="ORF">SAMN02745207_04213</name>
</gene>
<keyword evidence="2" id="KW-1185">Reference proteome</keyword>
<evidence type="ECO:0000313" key="1">
    <source>
        <dbReference type="EMBL" id="SHI07300.1"/>
    </source>
</evidence>
<evidence type="ECO:0000313" key="2">
    <source>
        <dbReference type="Proteomes" id="UP000184447"/>
    </source>
</evidence>
<dbReference type="OrthoDB" id="88131at2"/>
<proteinExistence type="predicted"/>
<evidence type="ECO:0008006" key="3">
    <source>
        <dbReference type="Google" id="ProtNLM"/>
    </source>
</evidence>
<sequence>MKINYNGKIFKAAATSNNGEVNCETTFYYFQEGDIVWAEYNGGSIKKGMLIANIDSNYNLNMRYQHVNEKGGIMTGKCFSKPEILEDGRIRLNEKWEWTSGDFSKGESVIEEVIR</sequence>
<organism evidence="1 2">
    <name type="scientific">Clostridium grantii DSM 8605</name>
    <dbReference type="NCBI Taxonomy" id="1121316"/>
    <lineage>
        <taxon>Bacteria</taxon>
        <taxon>Bacillati</taxon>
        <taxon>Bacillota</taxon>
        <taxon>Clostridia</taxon>
        <taxon>Eubacteriales</taxon>
        <taxon>Clostridiaceae</taxon>
        <taxon>Clostridium</taxon>
    </lineage>
</organism>
<dbReference type="Proteomes" id="UP000184447">
    <property type="component" value="Unassembled WGS sequence"/>
</dbReference>
<dbReference type="RefSeq" id="WP_073340981.1">
    <property type="nucleotide sequence ID" value="NZ_FQXM01000056.1"/>
</dbReference>
<reference evidence="1 2" key="1">
    <citation type="submission" date="2016-11" db="EMBL/GenBank/DDBJ databases">
        <authorList>
            <person name="Jaros S."/>
            <person name="Januszkiewicz K."/>
            <person name="Wedrychowicz H."/>
        </authorList>
    </citation>
    <scope>NUCLEOTIDE SEQUENCE [LARGE SCALE GENOMIC DNA]</scope>
    <source>
        <strain evidence="1 2">DSM 8605</strain>
    </source>
</reference>
<dbReference type="Pfam" id="PF26421">
    <property type="entry name" value="Avidin_like"/>
    <property type="match status" value="1"/>
</dbReference>
<accession>A0A1M5Y5F8</accession>
<name>A0A1M5Y5F8_9CLOT</name>
<dbReference type="InterPro" id="IPR058595">
    <property type="entry name" value="Avidin-like"/>
</dbReference>
<protein>
    <recommendedName>
        <fullName evidence="3">N-acetylglutamate synthase</fullName>
    </recommendedName>
</protein>
<dbReference type="EMBL" id="FQXM01000056">
    <property type="protein sequence ID" value="SHI07300.1"/>
    <property type="molecule type" value="Genomic_DNA"/>
</dbReference>
<dbReference type="STRING" id="1121316.SAMN02745207_04213"/>
<dbReference type="AlphaFoldDB" id="A0A1M5Y5F8"/>